<accession>A0A485KVQ8</accession>
<sequence length="144" mass="15892">MAPTNELWDAVYAQDYPLTQKILESETGVDLVNCPHGVWHNTSLHVAVQHGNRKILNILVVYKGDVNAININGTTPLHVAVEALNKDLIQYLLQSGAKASKRNFTRKSPLELAKAMGASKEIVKMLEEQVNLDMGLKSTTKDAE</sequence>
<evidence type="ECO:0000256" key="2">
    <source>
        <dbReference type="ARBA" id="ARBA00023043"/>
    </source>
</evidence>
<reference evidence="4" key="2">
    <citation type="submission" date="2019-06" db="EMBL/GenBank/DDBJ databases">
        <title>Genomics analysis of Aphanomyces spp. identifies a new class of oomycete effector associated with host adaptation.</title>
        <authorList>
            <person name="Gaulin E."/>
        </authorList>
    </citation>
    <scope>NUCLEOTIDE SEQUENCE</scope>
    <source>
        <strain evidence="4">CBS 578.67</strain>
    </source>
</reference>
<dbReference type="PANTHER" id="PTHR24171:SF8">
    <property type="entry name" value="BRCA1-ASSOCIATED RING DOMAIN PROTEIN 1"/>
    <property type="match status" value="1"/>
</dbReference>
<dbReference type="GO" id="GO:0085020">
    <property type="term" value="P:protein K6-linked ubiquitination"/>
    <property type="evidence" value="ECO:0007669"/>
    <property type="project" value="TreeGrafter"/>
</dbReference>
<dbReference type="SUPFAM" id="SSF48403">
    <property type="entry name" value="Ankyrin repeat"/>
    <property type="match status" value="1"/>
</dbReference>
<dbReference type="PANTHER" id="PTHR24171">
    <property type="entry name" value="ANKYRIN REPEAT DOMAIN-CONTAINING PROTEIN 39-RELATED"/>
    <property type="match status" value="1"/>
</dbReference>
<dbReference type="Proteomes" id="UP000332933">
    <property type="component" value="Unassembled WGS sequence"/>
</dbReference>
<feature type="repeat" description="ANK" evidence="3">
    <location>
        <begin position="39"/>
        <end position="71"/>
    </location>
</feature>
<reference evidence="5 6" key="1">
    <citation type="submission" date="2019-03" db="EMBL/GenBank/DDBJ databases">
        <authorList>
            <person name="Gaulin E."/>
            <person name="Dumas B."/>
        </authorList>
    </citation>
    <scope>NUCLEOTIDE SEQUENCE [LARGE SCALE GENOMIC DNA]</scope>
    <source>
        <strain evidence="5">CBS 568.67</strain>
    </source>
</reference>
<evidence type="ECO:0000313" key="5">
    <source>
        <dbReference type="EMBL" id="VFT88890.1"/>
    </source>
</evidence>
<dbReference type="PROSITE" id="PS50297">
    <property type="entry name" value="ANK_REP_REGION"/>
    <property type="match status" value="1"/>
</dbReference>
<evidence type="ECO:0000313" key="4">
    <source>
        <dbReference type="EMBL" id="KAF0697263.1"/>
    </source>
</evidence>
<dbReference type="EMBL" id="VJMH01005336">
    <property type="protein sequence ID" value="KAF0697263.1"/>
    <property type="molecule type" value="Genomic_DNA"/>
</dbReference>
<keyword evidence="6" id="KW-1185">Reference proteome</keyword>
<organism evidence="5 6">
    <name type="scientific">Aphanomyces stellatus</name>
    <dbReference type="NCBI Taxonomy" id="120398"/>
    <lineage>
        <taxon>Eukaryota</taxon>
        <taxon>Sar</taxon>
        <taxon>Stramenopiles</taxon>
        <taxon>Oomycota</taxon>
        <taxon>Saprolegniomycetes</taxon>
        <taxon>Saprolegniales</taxon>
        <taxon>Verrucalvaceae</taxon>
        <taxon>Aphanomyces</taxon>
    </lineage>
</organism>
<gene>
    <name evidence="5" type="primary">Aste57867_12035</name>
    <name evidence="4" type="ORF">As57867_011990</name>
    <name evidence="5" type="ORF">ASTE57867_12035</name>
</gene>
<protein>
    <submittedName>
        <fullName evidence="5">Aste57867_12035 protein</fullName>
    </submittedName>
</protein>
<dbReference type="InterPro" id="IPR036770">
    <property type="entry name" value="Ankyrin_rpt-contain_sf"/>
</dbReference>
<dbReference type="AlphaFoldDB" id="A0A485KVQ8"/>
<dbReference type="Pfam" id="PF12796">
    <property type="entry name" value="Ank_2"/>
    <property type="match status" value="1"/>
</dbReference>
<name>A0A485KVQ8_9STRA</name>
<feature type="repeat" description="ANK" evidence="3">
    <location>
        <begin position="72"/>
        <end position="104"/>
    </location>
</feature>
<dbReference type="GO" id="GO:0004842">
    <property type="term" value="F:ubiquitin-protein transferase activity"/>
    <property type="evidence" value="ECO:0007669"/>
    <property type="project" value="TreeGrafter"/>
</dbReference>
<keyword evidence="2 3" id="KW-0040">ANK repeat</keyword>
<evidence type="ECO:0000313" key="6">
    <source>
        <dbReference type="Proteomes" id="UP000332933"/>
    </source>
</evidence>
<dbReference type="InterPro" id="IPR002110">
    <property type="entry name" value="Ankyrin_rpt"/>
</dbReference>
<dbReference type="OrthoDB" id="202480at2759"/>
<dbReference type="Gene3D" id="1.25.40.20">
    <property type="entry name" value="Ankyrin repeat-containing domain"/>
    <property type="match status" value="2"/>
</dbReference>
<dbReference type="PROSITE" id="PS50088">
    <property type="entry name" value="ANK_REPEAT"/>
    <property type="match status" value="2"/>
</dbReference>
<dbReference type="EMBL" id="CAADRA010005357">
    <property type="protein sequence ID" value="VFT88890.1"/>
    <property type="molecule type" value="Genomic_DNA"/>
</dbReference>
<proteinExistence type="predicted"/>
<dbReference type="SMART" id="SM00248">
    <property type="entry name" value="ANK"/>
    <property type="match status" value="2"/>
</dbReference>
<evidence type="ECO:0000256" key="1">
    <source>
        <dbReference type="ARBA" id="ARBA00022737"/>
    </source>
</evidence>
<keyword evidence="1" id="KW-0677">Repeat</keyword>
<evidence type="ECO:0000256" key="3">
    <source>
        <dbReference type="PROSITE-ProRule" id="PRU00023"/>
    </source>
</evidence>